<dbReference type="InterPro" id="IPR036322">
    <property type="entry name" value="WD40_repeat_dom_sf"/>
</dbReference>
<feature type="compositionally biased region" description="Basic and acidic residues" evidence="1">
    <location>
        <begin position="1415"/>
        <end position="1429"/>
    </location>
</feature>
<accession>A0A9N8ZXW1</accession>
<feature type="region of interest" description="Disordered" evidence="1">
    <location>
        <begin position="911"/>
        <end position="986"/>
    </location>
</feature>
<dbReference type="InterPro" id="IPR017930">
    <property type="entry name" value="Myb_dom"/>
</dbReference>
<dbReference type="EMBL" id="CAJVPS010000859">
    <property type="protein sequence ID" value="CAG8512294.1"/>
    <property type="molecule type" value="Genomic_DNA"/>
</dbReference>
<feature type="compositionally biased region" description="Acidic residues" evidence="1">
    <location>
        <begin position="1431"/>
        <end position="1444"/>
    </location>
</feature>
<organism evidence="6 7">
    <name type="scientific">Ambispora leptoticha</name>
    <dbReference type="NCBI Taxonomy" id="144679"/>
    <lineage>
        <taxon>Eukaryota</taxon>
        <taxon>Fungi</taxon>
        <taxon>Fungi incertae sedis</taxon>
        <taxon>Mucoromycota</taxon>
        <taxon>Glomeromycotina</taxon>
        <taxon>Glomeromycetes</taxon>
        <taxon>Archaeosporales</taxon>
        <taxon>Ambisporaceae</taxon>
        <taxon>Ambispora</taxon>
    </lineage>
</organism>
<dbReference type="PROSITE" id="PS50206">
    <property type="entry name" value="RHODANESE_3"/>
    <property type="match status" value="1"/>
</dbReference>
<dbReference type="SUPFAM" id="SSF46689">
    <property type="entry name" value="Homeodomain-like"/>
    <property type="match status" value="3"/>
</dbReference>
<dbReference type="InterPro" id="IPR001763">
    <property type="entry name" value="Rhodanese-like_dom"/>
</dbReference>
<feature type="domain" description="Rhodanese" evidence="3">
    <location>
        <begin position="700"/>
        <end position="787"/>
    </location>
</feature>
<dbReference type="Proteomes" id="UP000789508">
    <property type="component" value="Unassembled WGS sequence"/>
</dbReference>
<dbReference type="InterPro" id="IPR040503">
    <property type="entry name" value="TRHO_N"/>
</dbReference>
<dbReference type="PROSITE" id="PS51293">
    <property type="entry name" value="SANT"/>
    <property type="match status" value="1"/>
</dbReference>
<feature type="region of interest" description="Disordered" evidence="1">
    <location>
        <begin position="1007"/>
        <end position="1035"/>
    </location>
</feature>
<dbReference type="PANTHER" id="PTHR43846:SF1">
    <property type="entry name" value="TRNA URIDINE(34) HYDROXYLASE"/>
    <property type="match status" value="1"/>
</dbReference>
<evidence type="ECO:0000259" key="3">
    <source>
        <dbReference type="PROSITE" id="PS50206"/>
    </source>
</evidence>
<dbReference type="PANTHER" id="PTHR43846">
    <property type="entry name" value="UPF0176 PROTEIN YCEA"/>
    <property type="match status" value="1"/>
</dbReference>
<dbReference type="SUPFAM" id="SSF52821">
    <property type="entry name" value="Rhodanese/Cell cycle control phosphatase"/>
    <property type="match status" value="1"/>
</dbReference>
<feature type="domain" description="Myb-like" evidence="2">
    <location>
        <begin position="1039"/>
        <end position="1085"/>
    </location>
</feature>
<dbReference type="SUPFAM" id="SSF69318">
    <property type="entry name" value="Integrin alpha N-terminal domain"/>
    <property type="match status" value="1"/>
</dbReference>
<evidence type="ECO:0000313" key="6">
    <source>
        <dbReference type="EMBL" id="CAG8512294.1"/>
    </source>
</evidence>
<dbReference type="Pfam" id="PF00249">
    <property type="entry name" value="Myb_DNA-binding"/>
    <property type="match status" value="3"/>
</dbReference>
<dbReference type="InterPro" id="IPR009057">
    <property type="entry name" value="Homeodomain-like_sf"/>
</dbReference>
<feature type="domain" description="Myb-like" evidence="2">
    <location>
        <begin position="1284"/>
        <end position="1326"/>
    </location>
</feature>
<feature type="compositionally biased region" description="Polar residues" evidence="1">
    <location>
        <begin position="954"/>
        <end position="977"/>
    </location>
</feature>
<evidence type="ECO:0000313" key="7">
    <source>
        <dbReference type="Proteomes" id="UP000789508"/>
    </source>
</evidence>
<dbReference type="Gene3D" id="3.30.70.100">
    <property type="match status" value="1"/>
</dbReference>
<evidence type="ECO:0000259" key="4">
    <source>
        <dbReference type="PROSITE" id="PS51293"/>
    </source>
</evidence>
<feature type="domain" description="SANT" evidence="4">
    <location>
        <begin position="1283"/>
        <end position="1318"/>
    </location>
</feature>
<dbReference type="Gene3D" id="1.10.10.60">
    <property type="entry name" value="Homeodomain-like"/>
    <property type="match status" value="4"/>
</dbReference>
<evidence type="ECO:0000259" key="5">
    <source>
        <dbReference type="PROSITE" id="PS51294"/>
    </source>
</evidence>
<comment type="caution">
    <text evidence="6">The sequence shown here is derived from an EMBL/GenBank/DDBJ whole genome shotgun (WGS) entry which is preliminary data.</text>
</comment>
<feature type="region of interest" description="Disordered" evidence="1">
    <location>
        <begin position="1393"/>
        <end position="1451"/>
    </location>
</feature>
<evidence type="ECO:0000256" key="1">
    <source>
        <dbReference type="SAM" id="MobiDB-lite"/>
    </source>
</evidence>
<dbReference type="OrthoDB" id="10267127at2759"/>
<dbReference type="PROSITE" id="PS50090">
    <property type="entry name" value="MYB_LIKE"/>
    <property type="match status" value="4"/>
</dbReference>
<dbReference type="SUPFAM" id="SSF50978">
    <property type="entry name" value="WD40 repeat-like"/>
    <property type="match status" value="1"/>
</dbReference>
<dbReference type="SMART" id="SM00717">
    <property type="entry name" value="SANT"/>
    <property type="match status" value="4"/>
</dbReference>
<sequence>MDDLFNESHFLRFSSGGRTNIYGLSVVETPLSGKIPASPDFPSGILQSMPNDNIDDHHQHMPTSSNDIKYKHVFASSFYGITCFVSAAGYWNTIELQLDKDIGEIVSMDSFYSDKIGLVLAFTTVHVLNSPKNTTEVEGQHQFMLRIYFLNDLGSVLCMEDALFKLTEKCQKIQLTFTPMQLTHTIIRKAYNNNNNSTSELCLLLCGTDGGVHLYTFNFKNQKWEEEAVQPYFPFLSEVADSKSNILSLVIFDFGIKKIIAAGCQNGILHLAILQKDSNVNNSEGGEKEGNFIQLEESQFAPLFSPITSISIFTTSTSKQDPGDVHMLVTCAVEQVLIYRFVDSRGIKYPVQLKECTQYDSVLCSHVMDVDWDGRNEILVGTYGREMLIYKQEENDNDPTFQLIWRRSFAHPIYRIDHLDLNQDGLEELVVTSQYGIHVFQPNLHKAKELLNQMFEELDHLRIAYINAISTVKIPSSSYKIKLAAIKLSFIPENLHFRPSHATTCLHRAFRNLNNARVSLYKSNSNSLNRPIKPQIRFNTTITTGTCSNSDQEPNKDPKWLNLSFYTFNPIEDARLGSLHQTMLKNFKDLGILGRIYISTEGINAQLSCPSEKINALRKYCDEEIPKFFGKVDERIDDGIGEFNYSTVHGDRASFLKLIVRIRNQIVVDGLKPGSYDIKKQPKHLSAQEWHHALSNTDIKPIVIDMRNHYESEVGHFEDSIRPDVDTFRDSIKAMNEICQGKQDEEIFMYCTGGIRCSKAGAILRSNGFKFVNVLKGGVTAYGRFVAANPFIKSLYKGRNFTFDKRLGEPITDDIVSQCHTCDCKIRTKHTCGNRTCFEMVDTWDKMLQEKNSSDESSTILIPNNSFPTTATSTSVIPAHDDVKPGISCWYDHAHRVRPKLVIERLGDPFSSAFGGKAPTPRSSPLGDPFVRPRQSVFEGQPQPPPSQQPPSQESNINDSNSALPSRSSLPENTQRTIYRVPERSNMQKLQYGEGSSLTPVNFQNSNREIYRGNNPNQTSFPTSSDGSTGLSTPRYKIWTPEEKDLLVEAVKKEGSDDKWDLISQNYFKSSRSPRACMMAWDRFLQGKLNPSGQRPDNSNYPNPGQRINIMPPNSGPMPLRYSNDMPNSAIPRYNNTTRRVWTNEEIDTLFKGVEKYGENFELISSEMFHGLRTENACRIKYENTVANRKTVTANTSEPLDIRIGELLDKEWYQINDTLGKQADKVQIIYETPSSPSSNAWTKEENDILFKSVKEFGDDWTKTLERLPGRTLTAAKNRYGDIVWTLEEITAFEEAYAKYGEDWAKIAKEVPTKTSGQCWSYWLRSTGKDLLPKNKELEDKSGILESPYRAYISIQFLEEPPLEMQFIRRQKWEIFTRETDTIVSPKLNNPAVSIEEEGESKENDQSVIYVGQENVDDKSINENQTHTESENVYEETLEPIEEYDRDFRREE</sequence>
<dbReference type="CDD" id="cd00167">
    <property type="entry name" value="SANT"/>
    <property type="match status" value="4"/>
</dbReference>
<dbReference type="Pfam" id="PF12368">
    <property type="entry name" value="Rhodanese_C"/>
    <property type="match status" value="1"/>
</dbReference>
<dbReference type="InterPro" id="IPR036873">
    <property type="entry name" value="Rhodanese-like_dom_sf"/>
</dbReference>
<dbReference type="Pfam" id="PF13921">
    <property type="entry name" value="Myb_DNA-bind_6"/>
    <property type="match status" value="1"/>
</dbReference>
<reference evidence="6" key="1">
    <citation type="submission" date="2021-06" db="EMBL/GenBank/DDBJ databases">
        <authorList>
            <person name="Kallberg Y."/>
            <person name="Tangrot J."/>
            <person name="Rosling A."/>
        </authorList>
    </citation>
    <scope>NUCLEOTIDE SEQUENCE</scope>
    <source>
        <strain evidence="6">FL130A</strain>
    </source>
</reference>
<dbReference type="InterPro" id="IPR022111">
    <property type="entry name" value="Rhodanese_C"/>
</dbReference>
<feature type="domain" description="Myb-like" evidence="2">
    <location>
        <begin position="1233"/>
        <end position="1283"/>
    </location>
</feature>
<gene>
    <name evidence="6" type="ORF">ALEPTO_LOCUS4036</name>
</gene>
<proteinExistence type="predicted"/>
<dbReference type="InterPro" id="IPR028994">
    <property type="entry name" value="Integrin_alpha_N"/>
</dbReference>
<dbReference type="PROSITE" id="PS51294">
    <property type="entry name" value="HTH_MYB"/>
    <property type="match status" value="1"/>
</dbReference>
<feature type="domain" description="HTH myb-type" evidence="5">
    <location>
        <begin position="1284"/>
        <end position="1330"/>
    </location>
</feature>
<dbReference type="Pfam" id="PF00581">
    <property type="entry name" value="Rhodanese"/>
    <property type="match status" value="1"/>
</dbReference>
<dbReference type="InterPro" id="IPR001005">
    <property type="entry name" value="SANT/Myb"/>
</dbReference>
<dbReference type="Pfam" id="PF17773">
    <property type="entry name" value="UPF0176_N"/>
    <property type="match status" value="1"/>
</dbReference>
<dbReference type="SMART" id="SM00450">
    <property type="entry name" value="RHOD"/>
    <property type="match status" value="1"/>
</dbReference>
<dbReference type="Gene3D" id="3.40.250.10">
    <property type="entry name" value="Rhodanese-like domain"/>
    <property type="match status" value="1"/>
</dbReference>
<keyword evidence="7" id="KW-1185">Reference proteome</keyword>
<name>A0A9N8ZXW1_9GLOM</name>
<feature type="domain" description="Myb-like" evidence="2">
    <location>
        <begin position="1134"/>
        <end position="1186"/>
    </location>
</feature>
<dbReference type="InterPro" id="IPR017884">
    <property type="entry name" value="SANT_dom"/>
</dbReference>
<protein>
    <submittedName>
        <fullName evidence="6">4926_t:CDS:1</fullName>
    </submittedName>
</protein>
<feature type="compositionally biased region" description="Polar residues" evidence="1">
    <location>
        <begin position="1007"/>
        <end position="1032"/>
    </location>
</feature>
<evidence type="ECO:0000259" key="2">
    <source>
        <dbReference type="PROSITE" id="PS50090"/>
    </source>
</evidence>